<dbReference type="PROSITE" id="PS50977">
    <property type="entry name" value="HTH_TETR_2"/>
    <property type="match status" value="1"/>
</dbReference>
<dbReference type="InterPro" id="IPR036271">
    <property type="entry name" value="Tet_transcr_reg_TetR-rel_C_sf"/>
</dbReference>
<evidence type="ECO:0000313" key="7">
    <source>
        <dbReference type="Proteomes" id="UP000190797"/>
    </source>
</evidence>
<feature type="DNA-binding region" description="H-T-H motif" evidence="4">
    <location>
        <begin position="44"/>
        <end position="63"/>
    </location>
</feature>
<gene>
    <name evidence="6" type="ORF">BKM31_17810</name>
</gene>
<dbReference type="PRINTS" id="PR00455">
    <property type="entry name" value="HTHTETR"/>
</dbReference>
<keyword evidence="2 4" id="KW-0238">DNA-binding</keyword>
<dbReference type="Proteomes" id="UP000190797">
    <property type="component" value="Chromosome"/>
</dbReference>
<keyword evidence="3" id="KW-0804">Transcription</keyword>
<evidence type="ECO:0000313" key="6">
    <source>
        <dbReference type="EMBL" id="AQZ63073.1"/>
    </source>
</evidence>
<dbReference type="OrthoDB" id="5112469at2"/>
<name>A0A1U9ZYP1_9ACTN</name>
<evidence type="ECO:0000256" key="1">
    <source>
        <dbReference type="ARBA" id="ARBA00023015"/>
    </source>
</evidence>
<dbReference type="PANTHER" id="PTHR30055">
    <property type="entry name" value="HTH-TYPE TRANSCRIPTIONAL REGULATOR RUTR"/>
    <property type="match status" value="1"/>
</dbReference>
<keyword evidence="1" id="KW-0805">Transcription regulation</keyword>
<evidence type="ECO:0000256" key="2">
    <source>
        <dbReference type="ARBA" id="ARBA00023125"/>
    </source>
</evidence>
<dbReference type="InterPro" id="IPR050109">
    <property type="entry name" value="HTH-type_TetR-like_transc_reg"/>
</dbReference>
<dbReference type="GO" id="GO:0003700">
    <property type="term" value="F:DNA-binding transcription factor activity"/>
    <property type="evidence" value="ECO:0007669"/>
    <property type="project" value="TreeGrafter"/>
</dbReference>
<dbReference type="STRING" id="1909395.BKM31_17810"/>
<dbReference type="EMBL" id="CP017717">
    <property type="protein sequence ID" value="AQZ63073.1"/>
    <property type="molecule type" value="Genomic_DNA"/>
</dbReference>
<reference evidence="7" key="1">
    <citation type="journal article" date="2017" name="Med. Chem. Commun.">
        <title>Nonomuraea sp. ATCC 55076 harbours the largest actinomycete chromosome to date and the kistamicin biosynthetic gene cluster.</title>
        <authorList>
            <person name="Nazari B."/>
            <person name="Forneris C.C."/>
            <person name="Gibson M.I."/>
            <person name="Moon K."/>
            <person name="Schramma K.R."/>
            <person name="Seyedsayamdost M.R."/>
        </authorList>
    </citation>
    <scope>NUCLEOTIDE SEQUENCE [LARGE SCALE GENOMIC DNA]</scope>
    <source>
        <strain evidence="7">ATCC 55076</strain>
    </source>
</reference>
<dbReference type="KEGG" id="noa:BKM31_17810"/>
<sequence>MSIKPVRPERRGRRRLGTENPEVQRRLLDAAGQIIATEGWPALRIDDLVRRAGLSVGTFYLYFDNKADLFVQLVVRHTERLRARLREAYAGDGTAAERLDRALDAYLDFVTETGPGFLHFRNAGNIETTVGPLSTWAFRQHADDLRPLLETAMAEGAIREEAPDLLAQAVLALHQHIAAFWLEHPERYSRQRIKQFLSDFVAYGLSSDR</sequence>
<accession>A0A1U9ZYP1</accession>
<proteinExistence type="predicted"/>
<dbReference type="RefSeq" id="WP_080039257.1">
    <property type="nucleotide sequence ID" value="NZ_CP017717.1"/>
</dbReference>
<dbReference type="GO" id="GO:0000976">
    <property type="term" value="F:transcription cis-regulatory region binding"/>
    <property type="evidence" value="ECO:0007669"/>
    <property type="project" value="TreeGrafter"/>
</dbReference>
<dbReference type="SUPFAM" id="SSF48498">
    <property type="entry name" value="Tetracyclin repressor-like, C-terminal domain"/>
    <property type="match status" value="1"/>
</dbReference>
<organism evidence="6 7">
    <name type="scientific">[Actinomadura] parvosata subsp. kistnae</name>
    <dbReference type="NCBI Taxonomy" id="1909395"/>
    <lineage>
        <taxon>Bacteria</taxon>
        <taxon>Bacillati</taxon>
        <taxon>Actinomycetota</taxon>
        <taxon>Actinomycetes</taxon>
        <taxon>Streptosporangiales</taxon>
        <taxon>Streptosporangiaceae</taxon>
        <taxon>Nonomuraea</taxon>
    </lineage>
</organism>
<dbReference type="Gene3D" id="1.10.357.10">
    <property type="entry name" value="Tetracycline Repressor, domain 2"/>
    <property type="match status" value="1"/>
</dbReference>
<protein>
    <recommendedName>
        <fullName evidence="5">HTH tetR-type domain-containing protein</fullName>
    </recommendedName>
</protein>
<keyword evidence="7" id="KW-1185">Reference proteome</keyword>
<dbReference type="SUPFAM" id="SSF46689">
    <property type="entry name" value="Homeodomain-like"/>
    <property type="match status" value="1"/>
</dbReference>
<evidence type="ECO:0000259" key="5">
    <source>
        <dbReference type="PROSITE" id="PS50977"/>
    </source>
</evidence>
<dbReference type="PANTHER" id="PTHR30055:SF234">
    <property type="entry name" value="HTH-TYPE TRANSCRIPTIONAL REGULATOR BETI"/>
    <property type="match status" value="1"/>
</dbReference>
<dbReference type="AlphaFoldDB" id="A0A1U9ZYP1"/>
<dbReference type="Pfam" id="PF00440">
    <property type="entry name" value="TetR_N"/>
    <property type="match status" value="1"/>
</dbReference>
<evidence type="ECO:0000256" key="4">
    <source>
        <dbReference type="PROSITE-ProRule" id="PRU00335"/>
    </source>
</evidence>
<dbReference type="InterPro" id="IPR001647">
    <property type="entry name" value="HTH_TetR"/>
</dbReference>
<dbReference type="Gene3D" id="1.10.10.60">
    <property type="entry name" value="Homeodomain-like"/>
    <property type="match status" value="1"/>
</dbReference>
<feature type="domain" description="HTH tetR-type" evidence="5">
    <location>
        <begin position="21"/>
        <end position="81"/>
    </location>
</feature>
<evidence type="ECO:0000256" key="3">
    <source>
        <dbReference type="ARBA" id="ARBA00023163"/>
    </source>
</evidence>
<dbReference type="InterPro" id="IPR009057">
    <property type="entry name" value="Homeodomain-like_sf"/>
</dbReference>